<dbReference type="PANTHER" id="PTHR38342:SF1">
    <property type="entry name" value="SLR5037 PROTEIN"/>
    <property type="match status" value="1"/>
</dbReference>
<dbReference type="PANTHER" id="PTHR38342">
    <property type="entry name" value="SLR5037 PROTEIN"/>
    <property type="match status" value="1"/>
</dbReference>
<dbReference type="InterPro" id="IPR005180">
    <property type="entry name" value="DUF302"/>
</dbReference>
<dbReference type="EMBL" id="JAQGFR010000094">
    <property type="protein sequence ID" value="MEB8513107.1"/>
    <property type="molecule type" value="Genomic_DNA"/>
</dbReference>
<dbReference type="Gene3D" id="3.30.310.70">
    <property type="entry name" value="TT1751-like domain"/>
    <property type="match status" value="1"/>
</dbReference>
<accession>A0ABU6FM29</accession>
<proteinExistence type="predicted"/>
<dbReference type="RefSeq" id="WP_226854804.1">
    <property type="nucleotide sequence ID" value="NZ_JAAZTX010000070.1"/>
</dbReference>
<protein>
    <submittedName>
        <fullName evidence="2">DUF302 domain-containing protein</fullName>
    </submittedName>
</protein>
<evidence type="ECO:0000313" key="2">
    <source>
        <dbReference type="EMBL" id="MEB8513107.1"/>
    </source>
</evidence>
<gene>
    <name evidence="2" type="ORF">OW717_03515</name>
</gene>
<dbReference type="SUPFAM" id="SSF103247">
    <property type="entry name" value="TT1751-like"/>
    <property type="match status" value="1"/>
</dbReference>
<dbReference type="CDD" id="cd14797">
    <property type="entry name" value="DUF302"/>
    <property type="match status" value="1"/>
</dbReference>
<dbReference type="InterPro" id="IPR035923">
    <property type="entry name" value="TT1751-like_sf"/>
</dbReference>
<name>A0ABU6FM29_9PROT</name>
<comment type="caution">
    <text evidence="2">The sequence shown here is derived from an EMBL/GenBank/DDBJ whole genome shotgun (WGS) entry which is preliminary data.</text>
</comment>
<evidence type="ECO:0000313" key="3">
    <source>
        <dbReference type="Proteomes" id="UP001308776"/>
    </source>
</evidence>
<dbReference type="Pfam" id="PF03625">
    <property type="entry name" value="DUF302"/>
    <property type="match status" value="1"/>
</dbReference>
<evidence type="ECO:0000259" key="1">
    <source>
        <dbReference type="Pfam" id="PF03625"/>
    </source>
</evidence>
<dbReference type="Proteomes" id="UP001308776">
    <property type="component" value="Unassembled WGS sequence"/>
</dbReference>
<sequence>MQGCDKKAGTAPESMDYCNPEHFMGRLSTGIRINVPAIGPHLSRRATTLPLELLPWNNQLTGNTNMNIRKSIPFIPATLLCSALLFCGPAAAASIAAPVSGMPAINTSTPLYIVNVQKGVTPAQIKMGIQSGAEAENMNLVGSLDVQQGLKARGIKNSQPYVIYEVCNLVLGAKILKTTPEFGAFAPCKIVMYEQGGQLKLMTYLPTYALRYFPKNAESAKVANELDRQIITVMKQAAAGGL</sequence>
<reference evidence="2 3" key="1">
    <citation type="submission" date="2022-11" db="EMBL/GenBank/DDBJ databases">
        <title>Comparative genomics analysis of Acidithiobacillus ferriphilus.</title>
        <authorList>
            <person name="Ma L."/>
        </authorList>
    </citation>
    <scope>NUCLEOTIDE SEQUENCE [LARGE SCALE GENOMIC DNA]</scope>
    <source>
        <strain evidence="2 3">DY15</strain>
    </source>
</reference>
<organism evidence="2 3">
    <name type="scientific">Acidithiobacillus ferriphilus</name>
    <dbReference type="NCBI Taxonomy" id="1689834"/>
    <lineage>
        <taxon>Bacteria</taxon>
        <taxon>Pseudomonadati</taxon>
        <taxon>Pseudomonadota</taxon>
        <taxon>Acidithiobacillia</taxon>
        <taxon>Acidithiobacillales</taxon>
        <taxon>Acidithiobacillaceae</taxon>
        <taxon>Acidithiobacillus</taxon>
    </lineage>
</organism>
<feature type="domain" description="DUF302" evidence="1">
    <location>
        <begin position="144"/>
        <end position="203"/>
    </location>
</feature>
<keyword evidence="3" id="KW-1185">Reference proteome</keyword>